<feature type="transmembrane region" description="Helical" evidence="1">
    <location>
        <begin position="7"/>
        <end position="25"/>
    </location>
</feature>
<evidence type="ECO:0000313" key="3">
    <source>
        <dbReference type="Proteomes" id="UP000203408"/>
    </source>
</evidence>
<organism evidence="2 3">
    <name type="scientific">Klebsiella phage Matisse</name>
    <dbReference type="NCBI Taxonomy" id="1675607"/>
    <lineage>
        <taxon>Viruses</taxon>
        <taxon>Duplodnaviria</taxon>
        <taxon>Heunggongvirae</taxon>
        <taxon>Uroviricota</taxon>
        <taxon>Caudoviricetes</taxon>
        <taxon>Pantevenvirales</taxon>
        <taxon>Straboviridae</taxon>
        <taxon>Slopekvirus</taxon>
        <taxon>Slopekvirus matisse</taxon>
    </lineage>
</organism>
<dbReference type="RefSeq" id="YP_009194341.1">
    <property type="nucleotide sequence ID" value="NC_028750.1"/>
</dbReference>
<name>A0A0K1LP95_9CAUD</name>
<dbReference type="EMBL" id="KT001918">
    <property type="protein sequence ID" value="AKU44401.1"/>
    <property type="molecule type" value="Genomic_DNA"/>
</dbReference>
<accession>A0A0K1LP95</accession>
<gene>
    <name evidence="2" type="ORF">CPT_Matisse97</name>
</gene>
<sequence length="54" mass="6308">MITLSDYLLFTALWAASIFITALIYNKRDDFGLWVFIHGFPLSMWIVMTAEILH</sequence>
<dbReference type="KEGG" id="vg:26613280"/>
<protein>
    <submittedName>
        <fullName evidence="2">Uncharacterized protein</fullName>
    </submittedName>
</protein>
<dbReference type="GeneID" id="26613280"/>
<reference evidence="2 3" key="1">
    <citation type="journal article" date="2015" name="Genome Announc.">
        <title>Complete Genome Sequence of Carbapenemase-Producing Klebsiella pneumoniae Myophage Matisse.</title>
        <authorList>
            <person name="Provasek V.E."/>
            <person name="Lessor L.E."/>
            <person name="Cahill J.L."/>
            <person name="Rasche E.S."/>
            <person name="Kuty Everett G.F."/>
        </authorList>
    </citation>
    <scope>NUCLEOTIDE SEQUENCE [LARGE SCALE GENOMIC DNA]</scope>
</reference>
<feature type="transmembrane region" description="Helical" evidence="1">
    <location>
        <begin position="31"/>
        <end position="53"/>
    </location>
</feature>
<keyword evidence="3" id="KW-1185">Reference proteome</keyword>
<evidence type="ECO:0000256" key="1">
    <source>
        <dbReference type="SAM" id="Phobius"/>
    </source>
</evidence>
<dbReference type="Proteomes" id="UP000203408">
    <property type="component" value="Segment"/>
</dbReference>
<keyword evidence="1" id="KW-0472">Membrane</keyword>
<proteinExistence type="predicted"/>
<keyword evidence="1" id="KW-1133">Transmembrane helix</keyword>
<keyword evidence="1" id="KW-0812">Transmembrane</keyword>
<evidence type="ECO:0000313" key="2">
    <source>
        <dbReference type="EMBL" id="AKU44401.1"/>
    </source>
</evidence>